<evidence type="ECO:0000313" key="2">
    <source>
        <dbReference type="EMBL" id="KKM94533.1"/>
    </source>
</evidence>
<dbReference type="EMBL" id="LAZR01006126">
    <property type="protein sequence ID" value="KKM94533.1"/>
    <property type="molecule type" value="Genomic_DNA"/>
</dbReference>
<dbReference type="AlphaFoldDB" id="A0A0F9LMC9"/>
<comment type="caution">
    <text evidence="2">The sequence shown here is derived from an EMBL/GenBank/DDBJ whole genome shotgun (WGS) entry which is preliminary data.</text>
</comment>
<organism evidence="2">
    <name type="scientific">marine sediment metagenome</name>
    <dbReference type="NCBI Taxonomy" id="412755"/>
    <lineage>
        <taxon>unclassified sequences</taxon>
        <taxon>metagenomes</taxon>
        <taxon>ecological metagenomes</taxon>
    </lineage>
</organism>
<reference evidence="2" key="1">
    <citation type="journal article" date="2015" name="Nature">
        <title>Complex archaea that bridge the gap between prokaryotes and eukaryotes.</title>
        <authorList>
            <person name="Spang A."/>
            <person name="Saw J.H."/>
            <person name="Jorgensen S.L."/>
            <person name="Zaremba-Niedzwiedzka K."/>
            <person name="Martijn J."/>
            <person name="Lind A.E."/>
            <person name="van Eijk R."/>
            <person name="Schleper C."/>
            <person name="Guy L."/>
            <person name="Ettema T.J."/>
        </authorList>
    </citation>
    <scope>NUCLEOTIDE SEQUENCE</scope>
</reference>
<name>A0A0F9LMC9_9ZZZZ</name>
<proteinExistence type="predicted"/>
<sequence>MSLTREQILQVDDIKTEIVPVPEWDGEVIVRTMTGTDRDIWDNLLYKEGKVNFLDNTRARLLACTIIDEDDNLVFSEDDIVALGKKSSLAINRIFDVAKRLNGLGSEQIEDLEKNSEETQGEDSISD</sequence>
<evidence type="ECO:0008006" key="3">
    <source>
        <dbReference type="Google" id="ProtNLM"/>
    </source>
</evidence>
<accession>A0A0F9LMC9</accession>
<protein>
    <recommendedName>
        <fullName evidence="3">Tail assembly chaperone</fullName>
    </recommendedName>
</protein>
<dbReference type="InterPro" id="IPR038556">
    <property type="entry name" value="TAC_Gp13-like_sf"/>
</dbReference>
<gene>
    <name evidence="2" type="ORF">LCGC14_1197440</name>
</gene>
<feature type="region of interest" description="Disordered" evidence="1">
    <location>
        <begin position="108"/>
        <end position="127"/>
    </location>
</feature>
<evidence type="ECO:0000256" key="1">
    <source>
        <dbReference type="SAM" id="MobiDB-lite"/>
    </source>
</evidence>
<dbReference type="Gene3D" id="3.30.2220.20">
    <property type="entry name" value="Phage tail assembly chaperone gp13-like"/>
    <property type="match status" value="1"/>
</dbReference>